<accession>M1P495</accession>
<dbReference type="Proteomes" id="UP000011723">
    <property type="component" value="Chromosome"/>
</dbReference>
<organism evidence="2 3">
    <name type="scientific">Corynebacterium halotolerans YIM 70093 = DSM 44683</name>
    <dbReference type="NCBI Taxonomy" id="1121362"/>
    <lineage>
        <taxon>Bacteria</taxon>
        <taxon>Bacillati</taxon>
        <taxon>Actinomycetota</taxon>
        <taxon>Actinomycetes</taxon>
        <taxon>Mycobacteriales</taxon>
        <taxon>Corynebacteriaceae</taxon>
        <taxon>Corynebacterium</taxon>
    </lineage>
</organism>
<dbReference type="PATRIC" id="fig|1121362.3.peg.445"/>
<feature type="chain" id="PRO_5039704124" description="Secreted protein" evidence="1">
    <location>
        <begin position="25"/>
        <end position="107"/>
    </location>
</feature>
<evidence type="ECO:0000256" key="1">
    <source>
        <dbReference type="SAM" id="SignalP"/>
    </source>
</evidence>
<dbReference type="AlphaFoldDB" id="M1P495"/>
<proteinExistence type="predicted"/>
<evidence type="ECO:0000313" key="2">
    <source>
        <dbReference type="EMBL" id="AGF71461.1"/>
    </source>
</evidence>
<dbReference type="STRING" id="1121362.A605_02235"/>
<sequence length="107" mass="11554">MRRTTRVLSTVMVAAALAVAPAQASASSLPAFDFGYRVGPENARQVAGCALWFTSSNEEFASPTMWATGTILWQLCTELHDAGLLFTVDGQQLSSAPQDRPFPVQTY</sequence>
<keyword evidence="1" id="KW-0732">Signal</keyword>
<dbReference type="RefSeq" id="WP_015399884.1">
    <property type="nucleotide sequence ID" value="NC_020302.1"/>
</dbReference>
<protein>
    <recommendedName>
        <fullName evidence="4">Secreted protein</fullName>
    </recommendedName>
</protein>
<evidence type="ECO:0008006" key="4">
    <source>
        <dbReference type="Google" id="ProtNLM"/>
    </source>
</evidence>
<dbReference type="HOGENOM" id="CLU_2205645_0_0_11"/>
<dbReference type="KEGG" id="chn:A605_02235"/>
<gene>
    <name evidence="2" type="ORF">A605_02235</name>
</gene>
<keyword evidence="3" id="KW-1185">Reference proteome</keyword>
<evidence type="ECO:0000313" key="3">
    <source>
        <dbReference type="Proteomes" id="UP000011723"/>
    </source>
</evidence>
<dbReference type="EMBL" id="CP003697">
    <property type="protein sequence ID" value="AGF71461.1"/>
    <property type="molecule type" value="Genomic_DNA"/>
</dbReference>
<feature type="signal peptide" evidence="1">
    <location>
        <begin position="1"/>
        <end position="24"/>
    </location>
</feature>
<name>M1P495_9CORY</name>
<reference evidence="2 3" key="1">
    <citation type="journal article" date="2012" name="Stand. Genomic Sci.">
        <title>Genome sequence of the halotolerant bacterium Corynebacterium halotolerans type strain YIM 70093(T) (= DSM 44683(T)).</title>
        <authorList>
            <person name="Ruckert C."/>
            <person name="Albersmeier A."/>
            <person name="Al-Dilaimi A."/>
            <person name="Niehaus K."/>
            <person name="Szczepanowski R."/>
            <person name="Kalinowski J."/>
        </authorList>
    </citation>
    <scope>NUCLEOTIDE SEQUENCE [LARGE SCALE GENOMIC DNA]</scope>
    <source>
        <strain evidence="2">YIM 70093</strain>
    </source>
</reference>